<feature type="transmembrane region" description="Helical" evidence="4">
    <location>
        <begin position="326"/>
        <end position="344"/>
    </location>
</feature>
<name>A0A9X1QQX1_9CORY</name>
<evidence type="ECO:0000256" key="4">
    <source>
        <dbReference type="SAM" id="Phobius"/>
    </source>
</evidence>
<dbReference type="Pfam" id="PF07732">
    <property type="entry name" value="Cu-oxidase_3"/>
    <property type="match status" value="1"/>
</dbReference>
<dbReference type="EMBL" id="JAKGSI010000004">
    <property type="protein sequence ID" value="MCF4007126.1"/>
    <property type="molecule type" value="Genomic_DNA"/>
</dbReference>
<keyword evidence="2" id="KW-0560">Oxidoreductase</keyword>
<feature type="transmembrane region" description="Helical" evidence="4">
    <location>
        <begin position="41"/>
        <end position="59"/>
    </location>
</feature>
<keyword evidence="4" id="KW-1133">Transmembrane helix</keyword>
<feature type="transmembrane region" description="Helical" evidence="4">
    <location>
        <begin position="157"/>
        <end position="176"/>
    </location>
</feature>
<feature type="transmembrane region" description="Helical" evidence="4">
    <location>
        <begin position="96"/>
        <end position="115"/>
    </location>
</feature>
<protein>
    <submittedName>
        <fullName evidence="6">Multicopper oxidase domain-containing protein</fullName>
    </submittedName>
</protein>
<feature type="transmembrane region" description="Helical" evidence="4">
    <location>
        <begin position="280"/>
        <end position="305"/>
    </location>
</feature>
<dbReference type="GO" id="GO:0005507">
    <property type="term" value="F:copper ion binding"/>
    <property type="evidence" value="ECO:0007669"/>
    <property type="project" value="InterPro"/>
</dbReference>
<keyword evidence="4" id="KW-0472">Membrane</keyword>
<dbReference type="InterPro" id="IPR008972">
    <property type="entry name" value="Cupredoxin"/>
</dbReference>
<comment type="caution">
    <text evidence="6">The sequence shown here is derived from an EMBL/GenBank/DDBJ whole genome shotgun (WGS) entry which is preliminary data.</text>
</comment>
<keyword evidence="4" id="KW-0812">Transmembrane</keyword>
<evidence type="ECO:0000259" key="5">
    <source>
        <dbReference type="Pfam" id="PF07732"/>
    </source>
</evidence>
<feature type="transmembrane region" description="Helical" evidence="4">
    <location>
        <begin position="214"/>
        <end position="234"/>
    </location>
</feature>
<feature type="domain" description="Plastocyanin-like" evidence="5">
    <location>
        <begin position="583"/>
        <end position="688"/>
    </location>
</feature>
<evidence type="ECO:0000313" key="6">
    <source>
        <dbReference type="EMBL" id="MCF4007126.1"/>
    </source>
</evidence>
<evidence type="ECO:0000256" key="2">
    <source>
        <dbReference type="ARBA" id="ARBA00023002"/>
    </source>
</evidence>
<proteinExistence type="predicted"/>
<dbReference type="CDD" id="cd04208">
    <property type="entry name" value="CuRO_2_CuNIR"/>
    <property type="match status" value="1"/>
</dbReference>
<reference evidence="6" key="1">
    <citation type="submission" date="2022-01" db="EMBL/GenBank/DDBJ databases">
        <title>Corynebacterium sp. nov isolated from isolated from the feces of the greater white-fronted geese (Anser albifrons) at Poyang Lake, PR China.</title>
        <authorList>
            <person name="Liu Q."/>
        </authorList>
    </citation>
    <scope>NUCLEOTIDE SEQUENCE</scope>
    <source>
        <strain evidence="6">JCM 32435</strain>
    </source>
</reference>
<dbReference type="InterPro" id="IPR011707">
    <property type="entry name" value="Cu-oxidase-like_N"/>
</dbReference>
<feature type="transmembrane region" description="Helical" evidence="4">
    <location>
        <begin position="398"/>
        <end position="415"/>
    </location>
</feature>
<dbReference type="AlphaFoldDB" id="A0A9X1QQX1"/>
<organism evidence="6 7">
    <name type="scientific">Corynebacterium uropygiale</name>
    <dbReference type="NCBI Taxonomy" id="1775911"/>
    <lineage>
        <taxon>Bacteria</taxon>
        <taxon>Bacillati</taxon>
        <taxon>Actinomycetota</taxon>
        <taxon>Actinomycetes</taxon>
        <taxon>Mycobacteriales</taxon>
        <taxon>Corynebacteriaceae</taxon>
        <taxon>Corynebacterium</taxon>
    </lineage>
</organism>
<keyword evidence="7" id="KW-1185">Reference proteome</keyword>
<feature type="transmembrane region" description="Helical" evidence="4">
    <location>
        <begin position="350"/>
        <end position="368"/>
    </location>
</feature>
<feature type="transmembrane region" description="Helical" evidence="4">
    <location>
        <begin position="12"/>
        <end position="35"/>
    </location>
</feature>
<dbReference type="CDD" id="cd00920">
    <property type="entry name" value="Cupredoxin"/>
    <property type="match status" value="1"/>
</dbReference>
<dbReference type="Proteomes" id="UP001139336">
    <property type="component" value="Unassembled WGS sequence"/>
</dbReference>
<dbReference type="InterPro" id="IPR045087">
    <property type="entry name" value="Cu-oxidase_fam"/>
</dbReference>
<sequence length="841" mass="88948">MKPSRSRSRARTLLHLPVKVWLVLIVLAGLTHPFLPEGRWVLVHLFTLGAVTNSIVVWGRHFAKRSSQPPLSLIALLNAGILVVIAGKMLGQWPVVLVGAVLVSAALLWHAAALIRLRAWWYALSTLCLPLGATMGVLIVSPWGAARHDDLLLAHEVINLLGFLGCAALGTLQRMFPAVWRTRAHGGWPRLVVGCMASGLLLGALGALGGLRPMAMVGVGLIALAWILQAIPWARDVLAVLRDPRDRVTYASASVAAAVCWLIGSLLVAVPRVLSPGFVISSLTIPLVIGFGAQLLLGMMSYLLPTTIGGGPSALRAGLREMDRGGMFRWALVNVGLLLWLLPLPSWARVGVSGLCCLGLAAVLPLIARAAKAQVSVLRGGEGPGVEDMPRGLRAQQVSLAVSVLAVVALVGSVLTTGNLGAGGSVAPADVEPTGETVTAEVTAQDMSYSPAEVAARPGDRLVLTFRNTDSQVHDLHLATGQDSGRVEPGAEVTLEVPVVPAEGIEGWCTIAGHRQMGMTFRVTTGAGTAPRPTAGAGGHQHGHGQAGMIADPSSDSPTVDPWLAPASAERTHRVTLRASEFQAEVAPGMRQEVWSFGKDPVAPTLRGHLGDRFEITFINDGSMSHSLDFHATSASPDAMTTQVPPGETFHYAFTATRAGIWLYHCSTHPMSQHISMGMHGAVIIDPPGLAPVDHEVVLVGSEIYADPADVIAEEPSAWRFNGYAAQYVSSAHPLRVKAGETVRFWVLAAGPNQGLSFHIVGAQFHRVFKEGRMLLDEEPGAAGGGSQALDLAAAQGGYVETRFEEPGTYTFVDHQMVHAERGMRGNVIVEATTPAEHPNS</sequence>
<feature type="transmembrane region" description="Helical" evidence="4">
    <location>
        <begin position="122"/>
        <end position="145"/>
    </location>
</feature>
<feature type="transmembrane region" description="Helical" evidence="4">
    <location>
        <begin position="188"/>
        <end position="208"/>
    </location>
</feature>
<evidence type="ECO:0000256" key="1">
    <source>
        <dbReference type="ARBA" id="ARBA00022723"/>
    </source>
</evidence>
<evidence type="ECO:0000256" key="3">
    <source>
        <dbReference type="ARBA" id="ARBA00023008"/>
    </source>
</evidence>
<feature type="transmembrane region" description="Helical" evidence="4">
    <location>
        <begin position="71"/>
        <end position="90"/>
    </location>
</feature>
<dbReference type="Gene3D" id="2.60.40.420">
    <property type="entry name" value="Cupredoxins - blue copper proteins"/>
    <property type="match status" value="3"/>
</dbReference>
<dbReference type="SUPFAM" id="SSF49503">
    <property type="entry name" value="Cupredoxins"/>
    <property type="match status" value="3"/>
</dbReference>
<dbReference type="RefSeq" id="WP_236119271.1">
    <property type="nucleotide sequence ID" value="NZ_JAKGSI010000004.1"/>
</dbReference>
<dbReference type="PANTHER" id="PTHR11709">
    <property type="entry name" value="MULTI-COPPER OXIDASE"/>
    <property type="match status" value="1"/>
</dbReference>
<accession>A0A9X1QQX1</accession>
<dbReference type="GO" id="GO:0016491">
    <property type="term" value="F:oxidoreductase activity"/>
    <property type="evidence" value="ECO:0007669"/>
    <property type="project" value="UniProtKB-KW"/>
</dbReference>
<gene>
    <name evidence="6" type="ORF">L1O03_08065</name>
</gene>
<dbReference type="PANTHER" id="PTHR11709:SF394">
    <property type="entry name" value="FI03373P-RELATED"/>
    <property type="match status" value="1"/>
</dbReference>
<keyword evidence="1" id="KW-0479">Metal-binding</keyword>
<evidence type="ECO:0000313" key="7">
    <source>
        <dbReference type="Proteomes" id="UP001139336"/>
    </source>
</evidence>
<feature type="transmembrane region" description="Helical" evidence="4">
    <location>
        <begin position="255"/>
        <end position="274"/>
    </location>
</feature>
<keyword evidence="3" id="KW-0186">Copper</keyword>